<dbReference type="GO" id="GO:0005524">
    <property type="term" value="F:ATP binding"/>
    <property type="evidence" value="ECO:0007669"/>
    <property type="project" value="UniProtKB-KW"/>
</dbReference>
<comment type="caution">
    <text evidence="12">The sequence shown here is derived from an EMBL/GenBank/DDBJ whole genome shotgun (WGS) entry which is preliminary data.</text>
</comment>
<dbReference type="OrthoDB" id="248923at2759"/>
<feature type="compositionally biased region" description="Polar residues" evidence="10">
    <location>
        <begin position="290"/>
        <end position="303"/>
    </location>
</feature>
<comment type="catalytic activity">
    <reaction evidence="9">
        <text>L-seryl-[protein] + ATP = O-phospho-L-seryl-[protein] + ADP + H(+)</text>
        <dbReference type="Rhea" id="RHEA:17989"/>
        <dbReference type="Rhea" id="RHEA-COMP:9863"/>
        <dbReference type="Rhea" id="RHEA-COMP:11604"/>
        <dbReference type="ChEBI" id="CHEBI:15378"/>
        <dbReference type="ChEBI" id="CHEBI:29999"/>
        <dbReference type="ChEBI" id="CHEBI:30616"/>
        <dbReference type="ChEBI" id="CHEBI:83421"/>
        <dbReference type="ChEBI" id="CHEBI:456216"/>
        <dbReference type="EC" id="2.7.11.1"/>
    </reaction>
</comment>
<sequence length="451" mass="51451">MLYGSLGIMCSHEESVQHTMYANRYHQIKKLGRGSFGTAFLVHDTKSKHEKKVLKEIYVGDTSPNESLDAEHEATILSRLRHPNIVRFYDSFIDGSNFCIVTEYCEDGDLDQYLKSLRKQRSRLQMDQVIDLFLQLLSAIDFLHSKKILHRDIKTSNIFLKRNHIKLGDFGISRLMMNTMDKASTFIGTPFYMSPETLRYDGYNMKSDIWSLGCVLYELSVCKRAFERSNLVQTMEAILRESPPPLPDRFPAKVQLLYLQMLSKDPDKRSGAAELLEEFGQIEIKPNPKSKLSSQSSTPNLDINPTHPDFRRSFSNSPIVNKHIRASLQVPSSPVHSASSMDSVDSFETAPSDDIQIPDEKYDPFSPSARESKTDFCRSKAQELVGSEHFTRIYDYLHDQRHKQSEDASCTDAIILSGLETLCSNSYACKLIDELVLFDTVNELNERTLNS</sequence>
<dbReference type="InterPro" id="IPR051131">
    <property type="entry name" value="NEK_Ser/Thr_kinase_NIMA"/>
</dbReference>
<accession>A0A814C0M6</accession>
<comment type="similarity">
    <text evidence="1">Belongs to the protein kinase superfamily. NEK Ser/Thr protein kinase family. NIMA subfamily.</text>
</comment>
<dbReference type="CDD" id="cd08215">
    <property type="entry name" value="STKc_Nek"/>
    <property type="match status" value="1"/>
</dbReference>
<dbReference type="GO" id="GO:0004674">
    <property type="term" value="F:protein serine/threonine kinase activity"/>
    <property type="evidence" value="ECO:0007669"/>
    <property type="project" value="UniProtKB-KW"/>
</dbReference>
<evidence type="ECO:0000256" key="10">
    <source>
        <dbReference type="SAM" id="MobiDB-lite"/>
    </source>
</evidence>
<keyword evidence="6" id="KW-0418">Kinase</keyword>
<evidence type="ECO:0000256" key="2">
    <source>
        <dbReference type="ARBA" id="ARBA00012513"/>
    </source>
</evidence>
<evidence type="ECO:0000256" key="4">
    <source>
        <dbReference type="ARBA" id="ARBA00022679"/>
    </source>
</evidence>
<dbReference type="PANTHER" id="PTHR44899">
    <property type="entry name" value="CAMK FAMILY PROTEIN KINASE"/>
    <property type="match status" value="1"/>
</dbReference>
<dbReference type="FunFam" id="3.30.200.20:FF:000097">
    <property type="entry name" value="Probable serine/threonine-protein kinase nek1"/>
    <property type="match status" value="1"/>
</dbReference>
<organism evidence="12 13">
    <name type="scientific">Adineta ricciae</name>
    <name type="common">Rotifer</name>
    <dbReference type="NCBI Taxonomy" id="249248"/>
    <lineage>
        <taxon>Eukaryota</taxon>
        <taxon>Metazoa</taxon>
        <taxon>Spiralia</taxon>
        <taxon>Gnathifera</taxon>
        <taxon>Rotifera</taxon>
        <taxon>Eurotatoria</taxon>
        <taxon>Bdelloidea</taxon>
        <taxon>Adinetida</taxon>
        <taxon>Adinetidae</taxon>
        <taxon>Adineta</taxon>
    </lineage>
</organism>
<comment type="catalytic activity">
    <reaction evidence="8">
        <text>L-threonyl-[protein] + ATP = O-phospho-L-threonyl-[protein] + ADP + H(+)</text>
        <dbReference type="Rhea" id="RHEA:46608"/>
        <dbReference type="Rhea" id="RHEA-COMP:11060"/>
        <dbReference type="Rhea" id="RHEA-COMP:11605"/>
        <dbReference type="ChEBI" id="CHEBI:15378"/>
        <dbReference type="ChEBI" id="CHEBI:30013"/>
        <dbReference type="ChEBI" id="CHEBI:30616"/>
        <dbReference type="ChEBI" id="CHEBI:61977"/>
        <dbReference type="ChEBI" id="CHEBI:456216"/>
        <dbReference type="EC" id="2.7.11.1"/>
    </reaction>
</comment>
<dbReference type="PANTHER" id="PTHR44899:SF8">
    <property type="entry name" value="NIMA-RELATED KINASE 11"/>
    <property type="match status" value="1"/>
</dbReference>
<evidence type="ECO:0000256" key="9">
    <source>
        <dbReference type="ARBA" id="ARBA00048679"/>
    </source>
</evidence>
<evidence type="ECO:0000313" key="13">
    <source>
        <dbReference type="Proteomes" id="UP000663852"/>
    </source>
</evidence>
<evidence type="ECO:0000259" key="11">
    <source>
        <dbReference type="PROSITE" id="PS50011"/>
    </source>
</evidence>
<keyword evidence="3" id="KW-0723">Serine/threonine-protein kinase</keyword>
<protein>
    <recommendedName>
        <fullName evidence="2">non-specific serine/threonine protein kinase</fullName>
        <ecNumber evidence="2">2.7.11.1</ecNumber>
    </recommendedName>
</protein>
<dbReference type="Gene3D" id="1.10.510.10">
    <property type="entry name" value="Transferase(Phosphotransferase) domain 1"/>
    <property type="match status" value="1"/>
</dbReference>
<dbReference type="EC" id="2.7.11.1" evidence="2"/>
<evidence type="ECO:0000256" key="3">
    <source>
        <dbReference type="ARBA" id="ARBA00022527"/>
    </source>
</evidence>
<gene>
    <name evidence="12" type="ORF">EDS130_LOCUS11594</name>
</gene>
<evidence type="ECO:0000256" key="8">
    <source>
        <dbReference type="ARBA" id="ARBA00047899"/>
    </source>
</evidence>
<dbReference type="Proteomes" id="UP000663852">
    <property type="component" value="Unassembled WGS sequence"/>
</dbReference>
<dbReference type="SUPFAM" id="SSF56112">
    <property type="entry name" value="Protein kinase-like (PK-like)"/>
    <property type="match status" value="1"/>
</dbReference>
<dbReference type="PROSITE" id="PS00108">
    <property type="entry name" value="PROTEIN_KINASE_ST"/>
    <property type="match status" value="1"/>
</dbReference>
<feature type="region of interest" description="Disordered" evidence="10">
    <location>
        <begin position="286"/>
        <end position="315"/>
    </location>
</feature>
<dbReference type="InterPro" id="IPR008271">
    <property type="entry name" value="Ser/Thr_kinase_AS"/>
</dbReference>
<feature type="compositionally biased region" description="Polar residues" evidence="10">
    <location>
        <begin position="329"/>
        <end position="343"/>
    </location>
</feature>
<proteinExistence type="inferred from homology"/>
<evidence type="ECO:0000256" key="1">
    <source>
        <dbReference type="ARBA" id="ARBA00010886"/>
    </source>
</evidence>
<dbReference type="Gene3D" id="3.30.200.20">
    <property type="entry name" value="Phosphorylase Kinase, domain 1"/>
    <property type="match status" value="1"/>
</dbReference>
<keyword evidence="4" id="KW-0808">Transferase</keyword>
<dbReference type="Pfam" id="PF00069">
    <property type="entry name" value="Pkinase"/>
    <property type="match status" value="1"/>
</dbReference>
<dbReference type="InterPro" id="IPR011009">
    <property type="entry name" value="Kinase-like_dom_sf"/>
</dbReference>
<evidence type="ECO:0000313" key="12">
    <source>
        <dbReference type="EMBL" id="CAF0936657.1"/>
    </source>
</evidence>
<dbReference type="PROSITE" id="PS50011">
    <property type="entry name" value="PROTEIN_KINASE_DOM"/>
    <property type="match status" value="1"/>
</dbReference>
<dbReference type="EMBL" id="CAJNOJ010000042">
    <property type="protein sequence ID" value="CAF0936657.1"/>
    <property type="molecule type" value="Genomic_DNA"/>
</dbReference>
<evidence type="ECO:0000256" key="6">
    <source>
        <dbReference type="ARBA" id="ARBA00022777"/>
    </source>
</evidence>
<dbReference type="AlphaFoldDB" id="A0A814C0M6"/>
<feature type="domain" description="Protein kinase" evidence="11">
    <location>
        <begin position="25"/>
        <end position="284"/>
    </location>
</feature>
<reference evidence="12" key="1">
    <citation type="submission" date="2021-02" db="EMBL/GenBank/DDBJ databases">
        <authorList>
            <person name="Nowell W R."/>
        </authorList>
    </citation>
    <scope>NUCLEOTIDE SEQUENCE</scope>
</reference>
<evidence type="ECO:0000256" key="7">
    <source>
        <dbReference type="ARBA" id="ARBA00022840"/>
    </source>
</evidence>
<dbReference type="InterPro" id="IPR000719">
    <property type="entry name" value="Prot_kinase_dom"/>
</dbReference>
<keyword evidence="7" id="KW-0067">ATP-binding</keyword>
<name>A0A814C0M6_ADIRI</name>
<feature type="region of interest" description="Disordered" evidence="10">
    <location>
        <begin position="328"/>
        <end position="360"/>
    </location>
</feature>
<dbReference type="SMART" id="SM00220">
    <property type="entry name" value="S_TKc"/>
    <property type="match status" value="1"/>
</dbReference>
<keyword evidence="5" id="KW-0547">Nucleotide-binding</keyword>
<evidence type="ECO:0000256" key="5">
    <source>
        <dbReference type="ARBA" id="ARBA00022741"/>
    </source>
</evidence>